<evidence type="ECO:0000313" key="2">
    <source>
        <dbReference type="EMBL" id="JAT04638.1"/>
    </source>
</evidence>
<dbReference type="PROSITE" id="PS50878">
    <property type="entry name" value="RT_POL"/>
    <property type="match status" value="1"/>
</dbReference>
<feature type="non-terminal residue" evidence="2">
    <location>
        <position position="1"/>
    </location>
</feature>
<dbReference type="PANTHER" id="PTHR33332">
    <property type="entry name" value="REVERSE TRANSCRIPTASE DOMAIN-CONTAINING PROTEIN"/>
    <property type="match status" value="1"/>
</dbReference>
<dbReference type="EMBL" id="GECU01003069">
    <property type="protein sequence ID" value="JAT04638.1"/>
    <property type="molecule type" value="Transcribed_RNA"/>
</dbReference>
<protein>
    <recommendedName>
        <fullName evidence="1">Reverse transcriptase domain-containing protein</fullName>
    </recommendedName>
</protein>
<dbReference type="GO" id="GO:0071897">
    <property type="term" value="P:DNA biosynthetic process"/>
    <property type="evidence" value="ECO:0007669"/>
    <property type="project" value="UniProtKB-ARBA"/>
</dbReference>
<name>A0A1B6JZL2_9HEMI</name>
<dbReference type="InterPro" id="IPR043502">
    <property type="entry name" value="DNA/RNA_pol_sf"/>
</dbReference>
<evidence type="ECO:0000259" key="1">
    <source>
        <dbReference type="PROSITE" id="PS50878"/>
    </source>
</evidence>
<accession>A0A1B6JZL2</accession>
<gene>
    <name evidence="2" type="ORF">g.6924</name>
</gene>
<feature type="domain" description="Reverse transcriptase" evidence="1">
    <location>
        <begin position="1"/>
        <end position="132"/>
    </location>
</feature>
<dbReference type="InterPro" id="IPR000477">
    <property type="entry name" value="RT_dom"/>
</dbReference>
<dbReference type="SUPFAM" id="SSF56672">
    <property type="entry name" value="DNA/RNA polymerases"/>
    <property type="match status" value="1"/>
</dbReference>
<dbReference type="Pfam" id="PF00078">
    <property type="entry name" value="RVT_1"/>
    <property type="match status" value="1"/>
</dbReference>
<dbReference type="AlphaFoldDB" id="A0A1B6JZL2"/>
<proteinExistence type="predicted"/>
<reference evidence="2" key="1">
    <citation type="submission" date="2015-11" db="EMBL/GenBank/DDBJ databases">
        <title>De novo transcriptome assembly of four potential Pierce s Disease insect vectors from Arizona vineyards.</title>
        <authorList>
            <person name="Tassone E.E."/>
        </authorList>
    </citation>
    <scope>NUCLEOTIDE SEQUENCE</scope>
</reference>
<sequence length="132" mass="14990">TVNNQLDAIYLDFSKAFDTVDHALLLRKLLDQGFGSTEIKWLTSYLSNRRSFIKFASATSSEFISYSGVPQGSLLGPYLFSLFINDLPEALQCDSLLFADDVKLFFIVSTEEDCLRIQEDLCAIDRWSKRAE</sequence>
<organism evidence="2">
    <name type="scientific">Homalodisca liturata</name>
    <dbReference type="NCBI Taxonomy" id="320908"/>
    <lineage>
        <taxon>Eukaryota</taxon>
        <taxon>Metazoa</taxon>
        <taxon>Ecdysozoa</taxon>
        <taxon>Arthropoda</taxon>
        <taxon>Hexapoda</taxon>
        <taxon>Insecta</taxon>
        <taxon>Pterygota</taxon>
        <taxon>Neoptera</taxon>
        <taxon>Paraneoptera</taxon>
        <taxon>Hemiptera</taxon>
        <taxon>Auchenorrhyncha</taxon>
        <taxon>Membracoidea</taxon>
        <taxon>Cicadellidae</taxon>
        <taxon>Cicadellinae</taxon>
        <taxon>Proconiini</taxon>
        <taxon>Homalodisca</taxon>
    </lineage>
</organism>